<evidence type="ECO:0000256" key="5">
    <source>
        <dbReference type="ARBA" id="ARBA00023136"/>
    </source>
</evidence>
<dbReference type="PANTHER" id="PTHR28525:SF1">
    <property type="entry name" value="REACTIVE OXYGEN SPECIES MODULATOR 1"/>
    <property type="match status" value="1"/>
</dbReference>
<keyword evidence="5 6" id="KW-0472">Membrane</keyword>
<evidence type="ECO:0000313" key="7">
    <source>
        <dbReference type="EMBL" id="ORZ21082.1"/>
    </source>
</evidence>
<comment type="similarity">
    <text evidence="2">Belongs to the MGR2 family.</text>
</comment>
<dbReference type="PANTHER" id="PTHR28525">
    <property type="entry name" value="REACTIVE OXYGEN SPECIES MODULATOR 1"/>
    <property type="match status" value="1"/>
</dbReference>
<comment type="subcellular location">
    <subcellularLocation>
        <location evidence="1">Membrane</location>
    </subcellularLocation>
</comment>
<keyword evidence="8" id="KW-1185">Reference proteome</keyword>
<comment type="caution">
    <text evidence="7">The sequence shown here is derived from an EMBL/GenBank/DDBJ whole genome shotgun (WGS) entry which is preliminary data.</text>
</comment>
<dbReference type="GO" id="GO:0045039">
    <property type="term" value="P:protein insertion into mitochondrial inner membrane"/>
    <property type="evidence" value="ECO:0007669"/>
    <property type="project" value="TreeGrafter"/>
</dbReference>
<proteinExistence type="inferred from homology"/>
<protein>
    <submittedName>
        <fullName evidence="7">Reactive mitochondrial oxygen species modulator 1-domain-containing protein</fullName>
    </submittedName>
</protein>
<accession>A0A1X2IRB6</accession>
<dbReference type="Proteomes" id="UP000193560">
    <property type="component" value="Unassembled WGS sequence"/>
</dbReference>
<evidence type="ECO:0000256" key="6">
    <source>
        <dbReference type="SAM" id="Phobius"/>
    </source>
</evidence>
<dbReference type="GO" id="GO:0005744">
    <property type="term" value="C:TIM23 mitochondrial import inner membrane translocase complex"/>
    <property type="evidence" value="ECO:0007669"/>
    <property type="project" value="TreeGrafter"/>
</dbReference>
<feature type="transmembrane region" description="Helical" evidence="6">
    <location>
        <begin position="12"/>
        <end position="35"/>
    </location>
</feature>
<evidence type="ECO:0000313" key="8">
    <source>
        <dbReference type="Proteomes" id="UP000193560"/>
    </source>
</evidence>
<keyword evidence="3 6" id="KW-0812">Transmembrane</keyword>
<reference evidence="7 8" key="1">
    <citation type="submission" date="2016-07" db="EMBL/GenBank/DDBJ databases">
        <title>Pervasive Adenine N6-methylation of Active Genes in Fungi.</title>
        <authorList>
            <consortium name="DOE Joint Genome Institute"/>
            <person name="Mondo S.J."/>
            <person name="Dannebaum R.O."/>
            <person name="Kuo R.C."/>
            <person name="Labutti K."/>
            <person name="Haridas S."/>
            <person name="Kuo A."/>
            <person name="Salamov A."/>
            <person name="Ahrendt S.R."/>
            <person name="Lipzen A."/>
            <person name="Sullivan W."/>
            <person name="Andreopoulos W.B."/>
            <person name="Clum A."/>
            <person name="Lindquist E."/>
            <person name="Daum C."/>
            <person name="Ramamoorthy G.K."/>
            <person name="Gryganskyi A."/>
            <person name="Culley D."/>
            <person name="Magnuson J.K."/>
            <person name="James T.Y."/>
            <person name="O'Malley M.A."/>
            <person name="Stajich J.E."/>
            <person name="Spatafora J.W."/>
            <person name="Visel A."/>
            <person name="Grigoriev I.V."/>
        </authorList>
    </citation>
    <scope>NUCLEOTIDE SEQUENCE [LARGE SCALE GENOMIC DNA]</scope>
    <source>
        <strain evidence="7 8">NRRL 1336</strain>
    </source>
</reference>
<evidence type="ECO:0000256" key="1">
    <source>
        <dbReference type="ARBA" id="ARBA00004370"/>
    </source>
</evidence>
<feature type="transmembrane region" description="Helical" evidence="6">
    <location>
        <begin position="47"/>
        <end position="67"/>
    </location>
</feature>
<evidence type="ECO:0000256" key="3">
    <source>
        <dbReference type="ARBA" id="ARBA00022692"/>
    </source>
</evidence>
<dbReference type="STRING" id="90262.A0A1X2IRB6"/>
<gene>
    <name evidence="7" type="ORF">BCR42DRAFT_368720</name>
</gene>
<dbReference type="EMBL" id="MCGE01000005">
    <property type="protein sequence ID" value="ORZ21082.1"/>
    <property type="molecule type" value="Genomic_DNA"/>
</dbReference>
<dbReference type="OrthoDB" id="5409308at2759"/>
<evidence type="ECO:0000256" key="2">
    <source>
        <dbReference type="ARBA" id="ARBA00007839"/>
    </source>
</evidence>
<dbReference type="GO" id="GO:0030150">
    <property type="term" value="P:protein import into mitochondrial matrix"/>
    <property type="evidence" value="ECO:0007669"/>
    <property type="project" value="TreeGrafter"/>
</dbReference>
<sequence length="99" mass="10553">MEPSTIDKMKMGAMMGGTVGLCVGFVFGGITILRFGGGKSGALSTLSQYMVGSAASFGFFMSIGSVIRSEQATGKVDWHKSSKLPILIKQRKITNEKQE</sequence>
<dbReference type="SMART" id="SM01378">
    <property type="entry name" value="Romo1"/>
    <property type="match status" value="1"/>
</dbReference>
<dbReference type="InterPro" id="IPR018450">
    <property type="entry name" value="Romo1/Mgr2"/>
</dbReference>
<dbReference type="Pfam" id="PF10247">
    <property type="entry name" value="Romo1"/>
    <property type="match status" value="1"/>
</dbReference>
<evidence type="ECO:0000256" key="4">
    <source>
        <dbReference type="ARBA" id="ARBA00022989"/>
    </source>
</evidence>
<dbReference type="AlphaFoldDB" id="A0A1X2IRB6"/>
<keyword evidence="4 6" id="KW-1133">Transmembrane helix</keyword>
<name>A0A1X2IRB6_9FUNG</name>
<organism evidence="7 8">
    <name type="scientific">Absidia repens</name>
    <dbReference type="NCBI Taxonomy" id="90262"/>
    <lineage>
        <taxon>Eukaryota</taxon>
        <taxon>Fungi</taxon>
        <taxon>Fungi incertae sedis</taxon>
        <taxon>Mucoromycota</taxon>
        <taxon>Mucoromycotina</taxon>
        <taxon>Mucoromycetes</taxon>
        <taxon>Mucorales</taxon>
        <taxon>Cunninghamellaceae</taxon>
        <taxon>Absidia</taxon>
    </lineage>
</organism>